<accession>A0ACB6FBM4</accession>
<evidence type="ECO:0000313" key="2">
    <source>
        <dbReference type="Proteomes" id="UP000293547"/>
    </source>
</evidence>
<sequence length="456" mass="50998">MRGPLYLLLLLATWTSTGQAQDADSLTVVAKLPNCAQLCLVTAVVDSPCQMTNSTCICTNVKLQAAIEECVVSSCTVKESLTTKNVTSTFCHAPVRSETIHLRVANILMCVVTVSCAILRLVYQRYFTVAGLGWDDYTVAATVLISIPSVIIIDRGMLTNGIGVDLWTVPFDHLEDFVRRLYTITLLYFIQCAMVKISLILFFLRIFPRRRTVQLLWGTIAFIVIWTVSFFIPGSFPCLPLADYWTAWDKAKPTKCLNIYAVIWVHAIICIMVDIWMLSIPLYEVFHLQMTLTKKFSVALMFFVGTFVTIVSILRLRSLIAFGGTSNVTWEQTNVVLWSVYEINVGIICACMPALRLILIRAFPTVISTIQASTQRSSKNHHGSGSRGTKGNVDTIGSAKSGKESMIVDRSTITYTRTFAVRHEGNDDEAELVHMEEFSEKATREREDSYTSELSL</sequence>
<proteinExistence type="predicted"/>
<keyword evidence="2" id="KW-1185">Reference proteome</keyword>
<protein>
    <submittedName>
        <fullName evidence="1">Uncharacterized protein</fullName>
    </submittedName>
</protein>
<evidence type="ECO:0000313" key="1">
    <source>
        <dbReference type="EMBL" id="KAB2101856.1"/>
    </source>
</evidence>
<dbReference type="EMBL" id="PDWZ02000010">
    <property type="protein sequence ID" value="KAB2101856.1"/>
    <property type="molecule type" value="Genomic_DNA"/>
</dbReference>
<comment type="caution">
    <text evidence="1">The sequence shown here is derived from an EMBL/GenBank/DDBJ whole genome shotgun (WGS) entry which is preliminary data.</text>
</comment>
<reference evidence="1 2" key="1">
    <citation type="journal article" date="2019" name="bioRxiv">
        <title>Genomics, evolutionary history and diagnostics of the Alternaria alternata species group including apple and Asian pear pathotypes.</title>
        <authorList>
            <person name="Armitage A.D."/>
            <person name="Cockerton H.M."/>
            <person name="Sreenivasaprasad S."/>
            <person name="Woodhall J.W."/>
            <person name="Lane C.R."/>
            <person name="Harrison R.J."/>
            <person name="Clarkson J.P."/>
        </authorList>
    </citation>
    <scope>NUCLEOTIDE SEQUENCE [LARGE SCALE GENOMIC DNA]</scope>
    <source>
        <strain evidence="1 2">FERA 650</strain>
    </source>
</reference>
<name>A0ACB6FBM4_9PLEO</name>
<organism evidence="1 2">
    <name type="scientific">Alternaria gaisen</name>
    <dbReference type="NCBI Taxonomy" id="167740"/>
    <lineage>
        <taxon>Eukaryota</taxon>
        <taxon>Fungi</taxon>
        <taxon>Dikarya</taxon>
        <taxon>Ascomycota</taxon>
        <taxon>Pezizomycotina</taxon>
        <taxon>Dothideomycetes</taxon>
        <taxon>Pleosporomycetidae</taxon>
        <taxon>Pleosporales</taxon>
        <taxon>Pleosporineae</taxon>
        <taxon>Pleosporaceae</taxon>
        <taxon>Alternaria</taxon>
        <taxon>Alternaria sect. Alternaria</taxon>
    </lineage>
</organism>
<dbReference type="Proteomes" id="UP000293547">
    <property type="component" value="Unassembled WGS sequence"/>
</dbReference>
<gene>
    <name evidence="1" type="ORF">AG0111_0g9980</name>
</gene>